<keyword evidence="3" id="KW-1185">Reference proteome</keyword>
<proteinExistence type="predicted"/>
<evidence type="ECO:0000313" key="2">
    <source>
        <dbReference type="EMBL" id="ORY58081.1"/>
    </source>
</evidence>
<evidence type="ECO:0000256" key="1">
    <source>
        <dbReference type="SAM" id="MobiDB-lite"/>
    </source>
</evidence>
<feature type="compositionally biased region" description="Pro residues" evidence="1">
    <location>
        <begin position="274"/>
        <end position="284"/>
    </location>
</feature>
<feature type="compositionally biased region" description="Pro residues" evidence="1">
    <location>
        <begin position="294"/>
        <end position="311"/>
    </location>
</feature>
<gene>
    <name evidence="2" type="ORF">BCR38DRAFT_300023</name>
</gene>
<dbReference type="STRING" id="1141098.A0A1Y2DFN5"/>
<reference evidence="2 3" key="1">
    <citation type="submission" date="2016-07" db="EMBL/GenBank/DDBJ databases">
        <title>Pervasive Adenine N6-methylation of Active Genes in Fungi.</title>
        <authorList>
            <consortium name="DOE Joint Genome Institute"/>
            <person name="Mondo S.J."/>
            <person name="Dannebaum R.O."/>
            <person name="Kuo R.C."/>
            <person name="Labutti K."/>
            <person name="Haridas S."/>
            <person name="Kuo A."/>
            <person name="Salamov A."/>
            <person name="Ahrendt S.R."/>
            <person name="Lipzen A."/>
            <person name="Sullivan W."/>
            <person name="Andreopoulos W.B."/>
            <person name="Clum A."/>
            <person name="Lindquist E."/>
            <person name="Daum C."/>
            <person name="Ramamoorthy G.K."/>
            <person name="Gryganskyi A."/>
            <person name="Culley D."/>
            <person name="Magnuson J.K."/>
            <person name="James T.Y."/>
            <person name="O'Malley M.A."/>
            <person name="Stajich J.E."/>
            <person name="Spatafora J.W."/>
            <person name="Visel A."/>
            <person name="Grigoriev I.V."/>
        </authorList>
    </citation>
    <scope>NUCLEOTIDE SEQUENCE [LARGE SCALE GENOMIC DNA]</scope>
    <source>
        <strain evidence="2 3">CBS 129021</strain>
    </source>
</reference>
<feature type="non-terminal residue" evidence="2">
    <location>
        <position position="356"/>
    </location>
</feature>
<dbReference type="OrthoDB" id="6513042at2759"/>
<comment type="caution">
    <text evidence="2">The sequence shown here is derived from an EMBL/GenBank/DDBJ whole genome shotgun (WGS) entry which is preliminary data.</text>
</comment>
<dbReference type="EMBL" id="MCFJ01000017">
    <property type="protein sequence ID" value="ORY58081.1"/>
    <property type="molecule type" value="Genomic_DNA"/>
</dbReference>
<dbReference type="AlphaFoldDB" id="A0A1Y2DFN5"/>
<protein>
    <submittedName>
        <fullName evidence="2">Uncharacterized protein</fullName>
    </submittedName>
</protein>
<dbReference type="Proteomes" id="UP000193689">
    <property type="component" value="Unassembled WGS sequence"/>
</dbReference>
<evidence type="ECO:0000313" key="3">
    <source>
        <dbReference type="Proteomes" id="UP000193689"/>
    </source>
</evidence>
<accession>A0A1Y2DFN5</accession>
<dbReference type="RefSeq" id="XP_040711116.1">
    <property type="nucleotide sequence ID" value="XM_040854542.1"/>
</dbReference>
<feature type="region of interest" description="Disordered" evidence="1">
    <location>
        <begin position="254"/>
        <end position="320"/>
    </location>
</feature>
<name>A0A1Y2DFN5_9PEZI</name>
<organism evidence="2 3">
    <name type="scientific">Pseudomassariella vexata</name>
    <dbReference type="NCBI Taxonomy" id="1141098"/>
    <lineage>
        <taxon>Eukaryota</taxon>
        <taxon>Fungi</taxon>
        <taxon>Dikarya</taxon>
        <taxon>Ascomycota</taxon>
        <taxon>Pezizomycotina</taxon>
        <taxon>Sordariomycetes</taxon>
        <taxon>Xylariomycetidae</taxon>
        <taxon>Amphisphaeriales</taxon>
        <taxon>Pseudomassariaceae</taxon>
        <taxon>Pseudomassariella</taxon>
    </lineage>
</organism>
<sequence length="356" mass="37519">FPDNSKIETFSQTQRQIIVNQNPNPLSANHIVGTTGQPFVQLSPNSMTIQTNRATDLVGAQIEMPIDPNVLAQNGVTADNTFVAMLSDDRQAWIVLDEMKSVNTTDSTVRMIKLNNIDGEFMAVGRQTVETGNVLAPFGQGQTVAISGSGIQEIEYTDGFRMSIRASQPMSVATDVVNGVSTSMLMNGVQPINNYRYLVTTSLAGVVSDLNSMVAVVQVPLNAQRIMDMAVRMGVQPNGAITLGVAQRGVISNPGGATALSPPQKRASMSSDPNNPPAADPNNPPAADQNNPPAADPNNPPAVAPNNPPAATPASPQAASPVATQLLLAPTFTPLVSRPLLDTQNNRIVVPVSQID</sequence>
<dbReference type="GeneID" id="63770754"/>
<dbReference type="InParanoid" id="A0A1Y2DFN5"/>
<feature type="non-terminal residue" evidence="2">
    <location>
        <position position="1"/>
    </location>
</feature>